<dbReference type="InterPro" id="IPR001036">
    <property type="entry name" value="Acrflvin-R"/>
</dbReference>
<feature type="transmembrane region" description="Helical" evidence="2">
    <location>
        <begin position="455"/>
        <end position="478"/>
    </location>
</feature>
<evidence type="ECO:0000313" key="3">
    <source>
        <dbReference type="EMBL" id="KEO93258.1"/>
    </source>
</evidence>
<evidence type="ECO:0008006" key="5">
    <source>
        <dbReference type="Google" id="ProtNLM"/>
    </source>
</evidence>
<dbReference type="InterPro" id="IPR027463">
    <property type="entry name" value="AcrB_DN_DC_subdom"/>
</dbReference>
<dbReference type="PANTHER" id="PTHR32063:SF33">
    <property type="entry name" value="RND SUPERFAMILY EFFLUX PUMP PERMEASE COMPONENT"/>
    <property type="match status" value="1"/>
</dbReference>
<dbReference type="Gene3D" id="3.30.70.1440">
    <property type="entry name" value="Multidrug efflux transporter AcrB pore domain"/>
    <property type="match status" value="1"/>
</dbReference>
<dbReference type="EMBL" id="JMIX01000006">
    <property type="protein sequence ID" value="KEO93258.1"/>
    <property type="molecule type" value="Genomic_DNA"/>
</dbReference>
<dbReference type="Gene3D" id="1.20.1640.10">
    <property type="entry name" value="Multidrug efflux transporter AcrB transmembrane domain"/>
    <property type="match status" value="2"/>
</dbReference>
<gene>
    <name evidence="3" type="ORF">EH32_11070</name>
</gene>
<dbReference type="RefSeq" id="WP_051697891.1">
    <property type="nucleotide sequence ID" value="NZ_CP017057.1"/>
</dbReference>
<dbReference type="SUPFAM" id="SSF82714">
    <property type="entry name" value="Multidrug efflux transporter AcrB TolC docking domain, DN and DC subdomains"/>
    <property type="match status" value="2"/>
</dbReference>
<feature type="transmembrane region" description="Helical" evidence="2">
    <location>
        <begin position="912"/>
        <end position="932"/>
    </location>
</feature>
<evidence type="ECO:0000256" key="1">
    <source>
        <dbReference type="SAM" id="MobiDB-lite"/>
    </source>
</evidence>
<evidence type="ECO:0000256" key="2">
    <source>
        <dbReference type="SAM" id="Phobius"/>
    </source>
</evidence>
<feature type="transmembrane region" description="Helical" evidence="2">
    <location>
        <begin position="328"/>
        <end position="349"/>
    </location>
</feature>
<feature type="transmembrane region" description="Helical" evidence="2">
    <location>
        <begin position="356"/>
        <end position="376"/>
    </location>
</feature>
<keyword evidence="2" id="KW-0812">Transmembrane</keyword>
<dbReference type="KEGG" id="elq:Ga0102493_11361"/>
<dbReference type="SUPFAM" id="SSF82866">
    <property type="entry name" value="Multidrug efflux transporter AcrB transmembrane domain"/>
    <property type="match status" value="2"/>
</dbReference>
<organism evidence="3 4">
    <name type="scientific">Erythrobacter litoralis</name>
    <dbReference type="NCBI Taxonomy" id="39960"/>
    <lineage>
        <taxon>Bacteria</taxon>
        <taxon>Pseudomonadati</taxon>
        <taxon>Pseudomonadota</taxon>
        <taxon>Alphaproteobacteria</taxon>
        <taxon>Sphingomonadales</taxon>
        <taxon>Erythrobacteraceae</taxon>
        <taxon>Erythrobacter/Porphyrobacter group</taxon>
        <taxon>Erythrobacter</taxon>
    </lineage>
</organism>
<dbReference type="Proteomes" id="UP000027866">
    <property type="component" value="Unassembled WGS sequence"/>
</dbReference>
<sequence length="1072" mass="115556">MSGPIAWMAKNGVAANLLMLLLLVAGAISIQQVPTKVFPEFALGAVQVQVEYRGASPEEIEDSVIQPIEEKIKAVEGVDEITATAAEGLGIVTAQLKQGVSASQKVDEIQAEVNRITSLPDRSERPQVSELTNRQRVVELVIYGDVPPASLKEIAYRFEDELAAREAISLVEVSGVRDDEIAIEISKDALRAYDLSLPEIAERIGRNSVDLPAGDVETGGEDILLRVEEQNYSRSEFEDIVLLANGAGAQVRLGDIATVTDGFRDSGLVTQFAGQPAAAVQVFRVGDEQALDIAAEVESYIADQEANLPPGVSVAIWQNEANELRSRLSLLVESAILGAILVIVTLALFLDLRVAFWVSFGIVVSFVGTFAVMGLADLSINQLSLFGFILALGILVDDAVVVGENIYAEREKGKSGIEAAVSGAQRVVRPVVFAILTTMTAFSLLVFLPGTTGKFLYAIPVIVIIALGLSLVESLFILPHHLSGMKDGEEKGRILRAHGKLRAWFDERLARFREGPLDRAVRFAVAHYMVVMAGVVGLFAVVAVLFSAGYIKFIFFPQIEGQFVTAELEMPQGTPAPVTLAVADYVREAGTRVAVGIEQERESKDGEAPPPVLEGTYTTIGRAPQAGQGPGNASTPFIQPSLATIRFKLSDPDMREITSRQFQERLREEVGEVAGARSLSYSASLVSVGAPVVAELSADTEAELQRAVERVRAALSSEAGVVEIRDDLTRGQRELELELLPQARNFGLARQDLAQQARAATFGTEAVRIQRGREEVRVYVRLPQDERDSLEDLADYRIRPPGSPASIPFGEVARINYGSAPSTIDRRDGRRIITVTADVLPGVTTGSEVTATLQREVLPELRQEIPSLDWNFGGEQREQGEVVPALLRNLVLALFAIYALLAVPLRSYTQPLVILSAVPLGLVGAVLGHLLLGLDLTILSLFGIVGLAGVVINDALLLVDFMNERRIAGEEMASAIVEAAKSRWRPILLTSMTTFFGILPLIAAQSVQARFLVPLAASVAFGVLFATFVQMLVVTALAKAHSDALVAIKSRLKGKRREDVEVVHADTAGAES</sequence>
<dbReference type="PATRIC" id="fig|39960.10.peg.2617"/>
<dbReference type="GO" id="GO:0042910">
    <property type="term" value="F:xenobiotic transmembrane transporter activity"/>
    <property type="evidence" value="ECO:0007669"/>
    <property type="project" value="TreeGrafter"/>
</dbReference>
<feature type="transmembrane region" description="Helical" evidence="2">
    <location>
        <begin position="987"/>
        <end position="1005"/>
    </location>
</feature>
<dbReference type="PANTHER" id="PTHR32063">
    <property type="match status" value="1"/>
</dbReference>
<evidence type="ECO:0000313" key="4">
    <source>
        <dbReference type="Proteomes" id="UP000027866"/>
    </source>
</evidence>
<feature type="transmembrane region" description="Helical" evidence="2">
    <location>
        <begin position="938"/>
        <end position="959"/>
    </location>
</feature>
<dbReference type="OrthoDB" id="9798415at2"/>
<name>A0A074MN47_9SPHN</name>
<dbReference type="Gene3D" id="3.30.2090.10">
    <property type="entry name" value="Multidrug efflux transporter AcrB TolC docking domain, DN and DC subdomains"/>
    <property type="match status" value="2"/>
</dbReference>
<dbReference type="PRINTS" id="PR00702">
    <property type="entry name" value="ACRIFLAVINRP"/>
</dbReference>
<dbReference type="GO" id="GO:0005886">
    <property type="term" value="C:plasma membrane"/>
    <property type="evidence" value="ECO:0007669"/>
    <property type="project" value="TreeGrafter"/>
</dbReference>
<feature type="transmembrane region" description="Helical" evidence="2">
    <location>
        <begin position="886"/>
        <end position="905"/>
    </location>
</feature>
<dbReference type="SUPFAM" id="SSF82693">
    <property type="entry name" value="Multidrug efflux transporter AcrB pore domain, PN1, PN2, PC1 and PC2 subdomains"/>
    <property type="match status" value="2"/>
</dbReference>
<keyword evidence="4" id="KW-1185">Reference proteome</keyword>
<dbReference type="Gene3D" id="3.30.70.1320">
    <property type="entry name" value="Multidrug efflux transporter AcrB pore domain like"/>
    <property type="match status" value="1"/>
</dbReference>
<feature type="region of interest" description="Disordered" evidence="1">
    <location>
        <begin position="599"/>
        <end position="633"/>
    </location>
</feature>
<keyword evidence="2" id="KW-1133">Transmembrane helix</keyword>
<dbReference type="Pfam" id="PF00873">
    <property type="entry name" value="ACR_tran"/>
    <property type="match status" value="1"/>
</dbReference>
<reference evidence="3 4" key="1">
    <citation type="submission" date="2014-04" db="EMBL/GenBank/DDBJ databases">
        <title>A comprehensive comparison of genomes of Erythrobacter spp. Strains.</title>
        <authorList>
            <person name="Zheng Q."/>
        </authorList>
    </citation>
    <scope>NUCLEOTIDE SEQUENCE [LARGE SCALE GENOMIC DNA]</scope>
    <source>
        <strain evidence="3 4">DSM 8509</strain>
    </source>
</reference>
<keyword evidence="2" id="KW-0472">Membrane</keyword>
<comment type="caution">
    <text evidence="3">The sequence shown here is derived from an EMBL/GenBank/DDBJ whole genome shotgun (WGS) entry which is preliminary data.</text>
</comment>
<accession>A0A074MN47</accession>
<dbReference type="AlphaFoldDB" id="A0A074MN47"/>
<feature type="transmembrane region" description="Helical" evidence="2">
    <location>
        <begin position="382"/>
        <end position="407"/>
    </location>
</feature>
<dbReference type="Gene3D" id="3.30.70.1430">
    <property type="entry name" value="Multidrug efflux transporter AcrB pore domain"/>
    <property type="match status" value="2"/>
</dbReference>
<proteinExistence type="predicted"/>
<feature type="transmembrane region" description="Helical" evidence="2">
    <location>
        <begin position="1011"/>
        <end position="1038"/>
    </location>
</feature>
<feature type="transmembrane region" description="Helical" evidence="2">
    <location>
        <begin position="528"/>
        <end position="551"/>
    </location>
</feature>
<feature type="transmembrane region" description="Helical" evidence="2">
    <location>
        <begin position="427"/>
        <end position="449"/>
    </location>
</feature>
<protein>
    <recommendedName>
        <fullName evidence="5">Multidrug transporter AcrB</fullName>
    </recommendedName>
</protein>